<protein>
    <submittedName>
        <fullName evidence="1">Uncharacterized protein</fullName>
    </submittedName>
</protein>
<reference evidence="1 2" key="1">
    <citation type="submission" date="2018-06" db="EMBL/GenBank/DDBJ databases">
        <title>Whole genome sequencing of four bacterial strains from South Shetland trench revealing bio-synthetic gene clusters.</title>
        <authorList>
            <person name="Abdel-Mageed W.M."/>
            <person name="Lehri B."/>
            <person name="Jarmusch S.A."/>
            <person name="Miranda K."/>
            <person name="Goodfellow M."/>
            <person name="Jaspars M."/>
            <person name="Karlyshev A.V."/>
        </authorList>
    </citation>
    <scope>NUCLEOTIDE SEQUENCE [LARGE SCALE GENOMIC DNA]</scope>
    <source>
        <strain evidence="1 2">SST1</strain>
    </source>
</reference>
<name>A0A365PBK5_9ACTN</name>
<proteinExistence type="predicted"/>
<accession>A0A365PBK5</accession>
<sequence length="80" mass="8359">MLVSATLAPAPVTGLELPGEGEHLFGPAVLRSVIDTRVREAVHRLDHGDDGIDAALDAEDGHGYAHSHVAADGSVYTHSH</sequence>
<dbReference type="AlphaFoldDB" id="A0A365PBK5"/>
<evidence type="ECO:0000313" key="2">
    <source>
        <dbReference type="Proteomes" id="UP000252187"/>
    </source>
</evidence>
<evidence type="ECO:0000313" key="1">
    <source>
        <dbReference type="EMBL" id="RBA37885.1"/>
    </source>
</evidence>
<gene>
    <name evidence="1" type="ORF">DQ226_05955</name>
</gene>
<comment type="caution">
    <text evidence="1">The sequence shown here is derived from an EMBL/GenBank/DDBJ whole genome shotgun (WGS) entry which is preliminary data.</text>
</comment>
<dbReference type="EMBL" id="QNTT01000011">
    <property type="protein sequence ID" value="RBA37885.1"/>
    <property type="molecule type" value="Genomic_DNA"/>
</dbReference>
<organism evidence="1 2">
    <name type="scientific">Dietzia maris</name>
    <dbReference type="NCBI Taxonomy" id="37915"/>
    <lineage>
        <taxon>Bacteria</taxon>
        <taxon>Bacillati</taxon>
        <taxon>Actinomycetota</taxon>
        <taxon>Actinomycetes</taxon>
        <taxon>Mycobacteriales</taxon>
        <taxon>Dietziaceae</taxon>
        <taxon>Dietzia</taxon>
    </lineage>
</organism>
<dbReference type="Proteomes" id="UP000252187">
    <property type="component" value="Unassembled WGS sequence"/>
</dbReference>